<feature type="chain" id="PRO_5008404829" description="SUEL-type lectin domain-containing protein" evidence="1">
    <location>
        <begin position="20"/>
        <end position="151"/>
    </location>
</feature>
<evidence type="ECO:0000313" key="2">
    <source>
        <dbReference type="EnsemblMetazoa" id="GPPI026059-PA"/>
    </source>
</evidence>
<reference evidence="2" key="2">
    <citation type="submission" date="2020-05" db="UniProtKB">
        <authorList>
            <consortium name="EnsemblMetazoa"/>
        </authorList>
    </citation>
    <scope>IDENTIFICATION</scope>
    <source>
        <strain evidence="2">IAEA</strain>
    </source>
</reference>
<reference evidence="3" key="1">
    <citation type="submission" date="2015-01" db="EMBL/GenBank/DDBJ databases">
        <authorList>
            <person name="Aksoy S."/>
            <person name="Warren W."/>
            <person name="Wilson R.K."/>
        </authorList>
    </citation>
    <scope>NUCLEOTIDE SEQUENCE [LARGE SCALE GENOMIC DNA]</scope>
    <source>
        <strain evidence="3">IAEA</strain>
    </source>
</reference>
<accession>A0A1B0BCX9</accession>
<dbReference type="Proteomes" id="UP000092460">
    <property type="component" value="Unassembled WGS sequence"/>
</dbReference>
<keyword evidence="3" id="KW-1185">Reference proteome</keyword>
<protein>
    <recommendedName>
        <fullName evidence="4">SUEL-type lectin domain-containing protein</fullName>
    </recommendedName>
</protein>
<dbReference type="AlphaFoldDB" id="A0A1B0BCX9"/>
<dbReference type="EnsemblMetazoa" id="GPPI026059-RA">
    <property type="protein sequence ID" value="GPPI026059-PA"/>
    <property type="gene ID" value="GPPI026059"/>
</dbReference>
<sequence length="151" mass="17624">MIKFIILLIIFFIISNVRCVCYLQIPGNRENAPVWEKRVGKRWFKVPYIANRLKLLEGELVSGYCKTKHRNISYMVDVGTTCKPKDDHCTNHRRRKEKRYVQGRNITVECVQGSLVYKSDILTQIIMSCGAFEWNVNVQPMGIAFRNVKKP</sequence>
<evidence type="ECO:0008006" key="4">
    <source>
        <dbReference type="Google" id="ProtNLM"/>
    </source>
</evidence>
<evidence type="ECO:0000256" key="1">
    <source>
        <dbReference type="SAM" id="SignalP"/>
    </source>
</evidence>
<organism evidence="2 3">
    <name type="scientific">Glossina palpalis gambiensis</name>
    <dbReference type="NCBI Taxonomy" id="67801"/>
    <lineage>
        <taxon>Eukaryota</taxon>
        <taxon>Metazoa</taxon>
        <taxon>Ecdysozoa</taxon>
        <taxon>Arthropoda</taxon>
        <taxon>Hexapoda</taxon>
        <taxon>Insecta</taxon>
        <taxon>Pterygota</taxon>
        <taxon>Neoptera</taxon>
        <taxon>Endopterygota</taxon>
        <taxon>Diptera</taxon>
        <taxon>Brachycera</taxon>
        <taxon>Muscomorpha</taxon>
        <taxon>Hippoboscoidea</taxon>
        <taxon>Glossinidae</taxon>
        <taxon>Glossina</taxon>
    </lineage>
</organism>
<name>A0A1B0BCX9_9MUSC</name>
<keyword evidence="1" id="KW-0732">Signal</keyword>
<dbReference type="VEuPathDB" id="VectorBase:GPPI026059"/>
<dbReference type="EMBL" id="JXJN01012161">
    <property type="status" value="NOT_ANNOTATED_CDS"/>
    <property type="molecule type" value="Genomic_DNA"/>
</dbReference>
<feature type="signal peptide" evidence="1">
    <location>
        <begin position="1"/>
        <end position="19"/>
    </location>
</feature>
<evidence type="ECO:0000313" key="3">
    <source>
        <dbReference type="Proteomes" id="UP000092460"/>
    </source>
</evidence>
<proteinExistence type="predicted"/>